<dbReference type="AlphaFoldDB" id="A0A2K8SNE9"/>
<sequence>MVNLMNTRVKAFQPQGVSKIVLNLNKIYQIFKVNPLL</sequence>
<accession>A0A2K8SNE9</accession>
<proteinExistence type="predicted"/>
<gene>
    <name evidence="1" type="ORF">COO91_02866</name>
</gene>
<name>A0A2K8SNE9_9NOSO</name>
<protein>
    <submittedName>
        <fullName evidence="1">Uncharacterized protein</fullName>
    </submittedName>
</protein>
<dbReference type="Proteomes" id="UP000232003">
    <property type="component" value="Chromosome"/>
</dbReference>
<organism evidence="1 2">
    <name type="scientific">Nostoc flagelliforme CCNUN1</name>
    <dbReference type="NCBI Taxonomy" id="2038116"/>
    <lineage>
        <taxon>Bacteria</taxon>
        <taxon>Bacillati</taxon>
        <taxon>Cyanobacteriota</taxon>
        <taxon>Cyanophyceae</taxon>
        <taxon>Nostocales</taxon>
        <taxon>Nostocaceae</taxon>
        <taxon>Nostoc</taxon>
    </lineage>
</organism>
<evidence type="ECO:0000313" key="1">
    <source>
        <dbReference type="EMBL" id="AUB36937.1"/>
    </source>
</evidence>
<keyword evidence="2" id="KW-1185">Reference proteome</keyword>
<dbReference type="EMBL" id="CP024785">
    <property type="protein sequence ID" value="AUB36937.1"/>
    <property type="molecule type" value="Genomic_DNA"/>
</dbReference>
<evidence type="ECO:0000313" key="2">
    <source>
        <dbReference type="Proteomes" id="UP000232003"/>
    </source>
</evidence>
<reference evidence="1 2" key="1">
    <citation type="submission" date="2017-11" db="EMBL/GenBank/DDBJ databases">
        <title>Complete genome of a free-living desiccation-tolerant cyanobacterium and its photosynthetic adaptation to extreme terrestrial habitat.</title>
        <authorList>
            <person name="Shang J."/>
        </authorList>
    </citation>
    <scope>NUCLEOTIDE SEQUENCE [LARGE SCALE GENOMIC DNA]</scope>
    <source>
        <strain evidence="1 2">CCNUN1</strain>
    </source>
</reference>
<dbReference type="KEGG" id="nfl:COO91_02866"/>